<reference evidence="2 3" key="1">
    <citation type="submission" date="2021-06" db="EMBL/GenBank/DDBJ databases">
        <title>A haploid diamondback moth (Plutella xylostella L.) genome assembly resolves 31 chromosomes and identifies a diamide resistance mutation.</title>
        <authorList>
            <person name="Ward C.M."/>
            <person name="Perry K.D."/>
            <person name="Baker G."/>
            <person name="Powis K."/>
            <person name="Heckel D.G."/>
            <person name="Baxter S.W."/>
        </authorList>
    </citation>
    <scope>NUCLEOTIDE SEQUENCE [LARGE SCALE GENOMIC DNA]</scope>
    <source>
        <strain evidence="2 3">LV</strain>
        <tissue evidence="2">Single pupa</tissue>
    </source>
</reference>
<evidence type="ECO:0000256" key="1">
    <source>
        <dbReference type="SAM" id="MobiDB-lite"/>
    </source>
</evidence>
<protein>
    <submittedName>
        <fullName evidence="2">Uncharacterized protein</fullName>
    </submittedName>
</protein>
<dbReference type="EMBL" id="JAHIBW010000012">
    <property type="protein sequence ID" value="KAG7306027.1"/>
    <property type="molecule type" value="Genomic_DNA"/>
</dbReference>
<feature type="compositionally biased region" description="Polar residues" evidence="1">
    <location>
        <begin position="66"/>
        <end position="75"/>
    </location>
</feature>
<name>A0ABQ7QLG0_PLUXY</name>
<organism evidence="2 3">
    <name type="scientific">Plutella xylostella</name>
    <name type="common">Diamondback moth</name>
    <name type="synonym">Plutella maculipennis</name>
    <dbReference type="NCBI Taxonomy" id="51655"/>
    <lineage>
        <taxon>Eukaryota</taxon>
        <taxon>Metazoa</taxon>
        <taxon>Ecdysozoa</taxon>
        <taxon>Arthropoda</taxon>
        <taxon>Hexapoda</taxon>
        <taxon>Insecta</taxon>
        <taxon>Pterygota</taxon>
        <taxon>Neoptera</taxon>
        <taxon>Endopterygota</taxon>
        <taxon>Lepidoptera</taxon>
        <taxon>Glossata</taxon>
        <taxon>Ditrysia</taxon>
        <taxon>Yponomeutoidea</taxon>
        <taxon>Plutellidae</taxon>
        <taxon>Plutella</taxon>
    </lineage>
</organism>
<sequence length="86" mass="9476">MTVELGGIIPGRARAGEAERRGGGAHVVRSRRLRETEWRRQTRRHRAGVAPPRPARRPRPAPPAPTSIQGSGLQTPSPPNIRCLYL</sequence>
<dbReference type="Proteomes" id="UP000823941">
    <property type="component" value="Chromosome 12"/>
</dbReference>
<accession>A0ABQ7QLG0</accession>
<comment type="caution">
    <text evidence="2">The sequence shown here is derived from an EMBL/GenBank/DDBJ whole genome shotgun (WGS) entry which is preliminary data.</text>
</comment>
<feature type="region of interest" description="Disordered" evidence="1">
    <location>
        <begin position="1"/>
        <end position="86"/>
    </location>
</feature>
<evidence type="ECO:0000313" key="2">
    <source>
        <dbReference type="EMBL" id="KAG7306027.1"/>
    </source>
</evidence>
<proteinExistence type="predicted"/>
<gene>
    <name evidence="2" type="ORF">JYU34_008598</name>
</gene>
<evidence type="ECO:0000313" key="3">
    <source>
        <dbReference type="Proteomes" id="UP000823941"/>
    </source>
</evidence>
<keyword evidence="3" id="KW-1185">Reference proteome</keyword>